<dbReference type="GO" id="GO:0005886">
    <property type="term" value="C:plasma membrane"/>
    <property type="evidence" value="ECO:0007669"/>
    <property type="project" value="UniProtKB-SubCell"/>
</dbReference>
<dbReference type="Proteomes" id="UP000053902">
    <property type="component" value="Unassembled WGS sequence"/>
</dbReference>
<dbReference type="SUPFAM" id="SSF58104">
    <property type="entry name" value="Methyl-accepting chemotaxis protein (MCP) signaling domain"/>
    <property type="match status" value="1"/>
</dbReference>
<dbReference type="InterPro" id="IPR004089">
    <property type="entry name" value="MCPsignal_dom"/>
</dbReference>
<dbReference type="AlphaFoldDB" id="A0A078LUD0"/>
<evidence type="ECO:0000313" key="12">
    <source>
        <dbReference type="Proteomes" id="UP000053902"/>
    </source>
</evidence>
<keyword evidence="3" id="KW-0488">Methylation</keyword>
<accession>A0A078LUD0</accession>
<gene>
    <name evidence="11" type="ORF">BN1079_02134</name>
</gene>
<dbReference type="GO" id="GO:0006935">
    <property type="term" value="P:chemotaxis"/>
    <property type="evidence" value="ECO:0007669"/>
    <property type="project" value="UniProtKB-ARBA"/>
</dbReference>
<feature type="transmembrane region" description="Helical" evidence="9">
    <location>
        <begin position="51"/>
        <end position="69"/>
    </location>
</feature>
<dbReference type="Pfam" id="PF00015">
    <property type="entry name" value="MCPsignal"/>
    <property type="match status" value="1"/>
</dbReference>
<feature type="transmembrane region" description="Helical" evidence="9">
    <location>
        <begin position="124"/>
        <end position="147"/>
    </location>
</feature>
<proteinExistence type="predicted"/>
<evidence type="ECO:0000256" key="4">
    <source>
        <dbReference type="ARBA" id="ARBA00022692"/>
    </source>
</evidence>
<evidence type="ECO:0000313" key="11">
    <source>
        <dbReference type="EMBL" id="CDZ94809.1"/>
    </source>
</evidence>
<feature type="transmembrane region" description="Helical" evidence="9">
    <location>
        <begin position="76"/>
        <end position="94"/>
    </location>
</feature>
<dbReference type="PANTHER" id="PTHR32089">
    <property type="entry name" value="METHYL-ACCEPTING CHEMOTAXIS PROTEIN MCPB"/>
    <property type="match status" value="1"/>
</dbReference>
<dbReference type="PANTHER" id="PTHR32089:SF119">
    <property type="entry name" value="METHYL-ACCEPTING CHEMOTAXIS PROTEIN CTPL"/>
    <property type="match status" value="1"/>
</dbReference>
<feature type="domain" description="Methyl-accepting transducer" evidence="10">
    <location>
        <begin position="236"/>
        <end position="476"/>
    </location>
</feature>
<sequence length="513" mass="56431">MTQNTAHTPYRSERLIKKILNYDRLVARIMWIVTLLAWGMSLLFASKHDTWMLAIFLGGALTLFNTLLVHYAAPRVASIGVGMVLMVFVTLHAHQLHGMIEAHFGYFIFIAALFVSLDWRSIVAAAGTAAVLHVSVHHLQMIGYPIYLFPDEMHSWSVVFFHAFYVVVESAILVSLINLTSNLLTVSQLLLDTLQRIKKDEHVLDLTVRVDGKRGRNSLMKLFDSVLHAMESTISQARGASSHTNQILAEAKGDTRQLVDQANENERVAASMGQALRHNLELFSVGRQALDKTVSLINTVAQQQSDATQQLSASESSLAQMSVVIGETSQTVNQLAADCVAAMGILTEVTNIADQTNLLALNAAIEAARAGEQGRGFAVVADEVRSLATRSQQSTQRISDIIHRLRESSEACSEIMQESVQKAEENSENNRAVVSIFNEIGHSLNDMIELGGEIAQVSAQQDHSTQTLVNEAALVEEIATQSRDASTQMAERFSALANEFEELNRSLALIKVR</sequence>
<dbReference type="EMBL" id="CCSF01000001">
    <property type="protein sequence ID" value="CDZ94809.1"/>
    <property type="molecule type" value="Genomic_DNA"/>
</dbReference>
<evidence type="ECO:0000256" key="2">
    <source>
        <dbReference type="ARBA" id="ARBA00022475"/>
    </source>
</evidence>
<keyword evidence="4 9" id="KW-0812">Transmembrane</keyword>
<evidence type="ECO:0000256" key="9">
    <source>
        <dbReference type="SAM" id="Phobius"/>
    </source>
</evidence>
<dbReference type="HOGENOM" id="CLU_000445_137_4_6"/>
<comment type="subcellular location">
    <subcellularLocation>
        <location evidence="1">Cell membrane</location>
        <topology evidence="1">Multi-pass membrane protein</topology>
    </subcellularLocation>
</comment>
<keyword evidence="2" id="KW-1003">Cell membrane</keyword>
<keyword evidence="6 9" id="KW-0472">Membrane</keyword>
<keyword evidence="12" id="KW-1185">Reference proteome</keyword>
<dbReference type="SMART" id="SM00283">
    <property type="entry name" value="MA"/>
    <property type="match status" value="1"/>
</dbReference>
<protein>
    <submittedName>
        <fullName evidence="11">Methyl-accepting chemotaxis protein</fullName>
    </submittedName>
</protein>
<dbReference type="STRING" id="1499686.BN1079_02134"/>
<evidence type="ECO:0000256" key="3">
    <source>
        <dbReference type="ARBA" id="ARBA00022481"/>
    </source>
</evidence>
<evidence type="ECO:0000259" key="10">
    <source>
        <dbReference type="PROSITE" id="PS50111"/>
    </source>
</evidence>
<evidence type="ECO:0000256" key="8">
    <source>
        <dbReference type="PROSITE-ProRule" id="PRU00284"/>
    </source>
</evidence>
<organism evidence="11 12">
    <name type="scientific">Pseudomonas saudiphocaensis</name>
    <dbReference type="NCBI Taxonomy" id="1499686"/>
    <lineage>
        <taxon>Bacteria</taxon>
        <taxon>Pseudomonadati</taxon>
        <taxon>Pseudomonadota</taxon>
        <taxon>Gammaproteobacteria</taxon>
        <taxon>Pseudomonadales</taxon>
        <taxon>Pseudomonadaceae</taxon>
        <taxon>Pseudomonas</taxon>
    </lineage>
</organism>
<evidence type="ECO:0000256" key="7">
    <source>
        <dbReference type="ARBA" id="ARBA00023224"/>
    </source>
</evidence>
<evidence type="ECO:0000256" key="5">
    <source>
        <dbReference type="ARBA" id="ARBA00022989"/>
    </source>
</evidence>
<name>A0A078LUD0_9PSED</name>
<dbReference type="PROSITE" id="PS50111">
    <property type="entry name" value="CHEMOTAXIS_TRANSDUC_2"/>
    <property type="match status" value="1"/>
</dbReference>
<dbReference type="Gene3D" id="1.10.287.950">
    <property type="entry name" value="Methyl-accepting chemotaxis protein"/>
    <property type="match status" value="1"/>
</dbReference>
<dbReference type="OrthoDB" id="2489132at2"/>
<dbReference type="RefSeq" id="WP_081950829.1">
    <property type="nucleotide sequence ID" value="NZ_JADDOO010000001.1"/>
</dbReference>
<reference evidence="11 12" key="1">
    <citation type="submission" date="2014-07" db="EMBL/GenBank/DDBJ databases">
        <authorList>
            <person name="Urmite Genomes Urmite Genomes"/>
        </authorList>
    </citation>
    <scope>NUCLEOTIDE SEQUENCE [LARGE SCALE GENOMIC DNA]</scope>
    <source>
        <strain evidence="11 12">20_BN</strain>
    </source>
</reference>
<evidence type="ECO:0000256" key="1">
    <source>
        <dbReference type="ARBA" id="ARBA00004651"/>
    </source>
</evidence>
<dbReference type="eggNOG" id="COG0840">
    <property type="taxonomic scope" value="Bacteria"/>
</dbReference>
<feature type="transmembrane region" description="Helical" evidence="9">
    <location>
        <begin position="159"/>
        <end position="179"/>
    </location>
</feature>
<evidence type="ECO:0000256" key="6">
    <source>
        <dbReference type="ARBA" id="ARBA00023136"/>
    </source>
</evidence>
<keyword evidence="5 9" id="KW-1133">Transmembrane helix</keyword>
<feature type="transmembrane region" description="Helical" evidence="9">
    <location>
        <begin position="25"/>
        <end position="45"/>
    </location>
</feature>
<feature type="transmembrane region" description="Helical" evidence="9">
    <location>
        <begin position="100"/>
        <end position="117"/>
    </location>
</feature>
<dbReference type="GO" id="GO:0007165">
    <property type="term" value="P:signal transduction"/>
    <property type="evidence" value="ECO:0007669"/>
    <property type="project" value="UniProtKB-KW"/>
</dbReference>
<keyword evidence="7 8" id="KW-0807">Transducer</keyword>